<dbReference type="InterPro" id="IPR018062">
    <property type="entry name" value="HTH_AraC-typ_CS"/>
</dbReference>
<keyword evidence="1" id="KW-0805">Transcription regulation</keyword>
<name>A0A4S8HAW5_9BACT</name>
<keyword evidence="2" id="KW-0238">DNA-binding</keyword>
<evidence type="ECO:0000256" key="3">
    <source>
        <dbReference type="ARBA" id="ARBA00023163"/>
    </source>
</evidence>
<evidence type="ECO:0000256" key="2">
    <source>
        <dbReference type="ARBA" id="ARBA00023125"/>
    </source>
</evidence>
<dbReference type="SUPFAM" id="SSF46689">
    <property type="entry name" value="Homeodomain-like"/>
    <property type="match status" value="1"/>
</dbReference>
<organism evidence="5 6">
    <name type="scientific">Niastella caeni</name>
    <dbReference type="NCBI Taxonomy" id="2569763"/>
    <lineage>
        <taxon>Bacteria</taxon>
        <taxon>Pseudomonadati</taxon>
        <taxon>Bacteroidota</taxon>
        <taxon>Chitinophagia</taxon>
        <taxon>Chitinophagales</taxon>
        <taxon>Chitinophagaceae</taxon>
        <taxon>Niastella</taxon>
    </lineage>
</organism>
<dbReference type="PANTHER" id="PTHR43280:SF28">
    <property type="entry name" value="HTH-TYPE TRANSCRIPTIONAL ACTIVATOR RHAS"/>
    <property type="match status" value="1"/>
</dbReference>
<dbReference type="InterPro" id="IPR018060">
    <property type="entry name" value="HTH_AraC"/>
</dbReference>
<evidence type="ECO:0000259" key="4">
    <source>
        <dbReference type="PROSITE" id="PS01124"/>
    </source>
</evidence>
<dbReference type="Pfam" id="PF12833">
    <property type="entry name" value="HTH_18"/>
    <property type="match status" value="1"/>
</dbReference>
<evidence type="ECO:0000313" key="6">
    <source>
        <dbReference type="Proteomes" id="UP000306918"/>
    </source>
</evidence>
<dbReference type="AlphaFoldDB" id="A0A4S8HAW5"/>
<dbReference type="PANTHER" id="PTHR43280">
    <property type="entry name" value="ARAC-FAMILY TRANSCRIPTIONAL REGULATOR"/>
    <property type="match status" value="1"/>
</dbReference>
<keyword evidence="6" id="KW-1185">Reference proteome</keyword>
<dbReference type="OrthoDB" id="952277at2"/>
<sequence>MVCPRCIMTVESVLNSLNIPFTRVSLGEVEVPAKPTEAERERIERGLQKVGFELIETRVNKIIEDIKQALIEYLYLGMDAQNTKLSTFITKKNPYDYSYLSDLFSSIEGRTIEQFFILQRIEKVKELLVYDQLSLTEISYQTGFSSVHHLSSQFKKVTGLTPSHFRKIGAAKRKSLDNI</sequence>
<dbReference type="InterPro" id="IPR009057">
    <property type="entry name" value="Homeodomain-like_sf"/>
</dbReference>
<evidence type="ECO:0000256" key="1">
    <source>
        <dbReference type="ARBA" id="ARBA00023015"/>
    </source>
</evidence>
<dbReference type="SMART" id="SM00342">
    <property type="entry name" value="HTH_ARAC"/>
    <property type="match status" value="1"/>
</dbReference>
<dbReference type="GO" id="GO:0043565">
    <property type="term" value="F:sequence-specific DNA binding"/>
    <property type="evidence" value="ECO:0007669"/>
    <property type="project" value="InterPro"/>
</dbReference>
<comment type="caution">
    <text evidence="5">The sequence shown here is derived from an EMBL/GenBank/DDBJ whole genome shotgun (WGS) entry which is preliminary data.</text>
</comment>
<dbReference type="Proteomes" id="UP000306918">
    <property type="component" value="Unassembled WGS sequence"/>
</dbReference>
<dbReference type="PROSITE" id="PS00041">
    <property type="entry name" value="HTH_ARAC_FAMILY_1"/>
    <property type="match status" value="1"/>
</dbReference>
<accession>A0A4S8HAW5</accession>
<protein>
    <submittedName>
        <fullName evidence="5">Helix-turn-helix domain-containing protein</fullName>
    </submittedName>
</protein>
<keyword evidence="3" id="KW-0804">Transcription</keyword>
<dbReference type="GO" id="GO:0003700">
    <property type="term" value="F:DNA-binding transcription factor activity"/>
    <property type="evidence" value="ECO:0007669"/>
    <property type="project" value="InterPro"/>
</dbReference>
<dbReference type="Gene3D" id="1.10.10.60">
    <property type="entry name" value="Homeodomain-like"/>
    <property type="match status" value="1"/>
</dbReference>
<gene>
    <name evidence="5" type="ORF">FAM09_28035</name>
</gene>
<proteinExistence type="predicted"/>
<reference evidence="5 6" key="1">
    <citation type="submission" date="2019-04" db="EMBL/GenBank/DDBJ databases">
        <title>Niastella caeni sp. nov., isolated from activated sludge.</title>
        <authorList>
            <person name="Sheng M."/>
        </authorList>
    </citation>
    <scope>NUCLEOTIDE SEQUENCE [LARGE SCALE GENOMIC DNA]</scope>
    <source>
        <strain evidence="5 6">HX-2-15</strain>
    </source>
</reference>
<dbReference type="EMBL" id="STFF01000012">
    <property type="protein sequence ID" value="THU32078.1"/>
    <property type="molecule type" value="Genomic_DNA"/>
</dbReference>
<feature type="domain" description="HTH araC/xylS-type" evidence="4">
    <location>
        <begin position="98"/>
        <end position="168"/>
    </location>
</feature>
<evidence type="ECO:0000313" key="5">
    <source>
        <dbReference type="EMBL" id="THU32078.1"/>
    </source>
</evidence>
<dbReference type="PROSITE" id="PS01124">
    <property type="entry name" value="HTH_ARAC_FAMILY_2"/>
    <property type="match status" value="1"/>
</dbReference>